<evidence type="ECO:0000313" key="2">
    <source>
        <dbReference type="EMBL" id="MBX73854.1"/>
    </source>
</evidence>
<proteinExistence type="predicted"/>
<feature type="region of interest" description="Disordered" evidence="1">
    <location>
        <begin position="1"/>
        <end position="25"/>
    </location>
</feature>
<dbReference type="AlphaFoldDB" id="A0A2P2R405"/>
<accession>A0A2P2R405</accession>
<protein>
    <submittedName>
        <fullName evidence="2">Uncharacterized protein</fullName>
    </submittedName>
</protein>
<feature type="compositionally biased region" description="Basic and acidic residues" evidence="1">
    <location>
        <begin position="1"/>
        <end position="19"/>
    </location>
</feature>
<sequence length="44" mass="5007">MSRDDQSQREGIDSNKDGSKSCQIRKHQKLKQLIQANGHPCINI</sequence>
<evidence type="ECO:0000256" key="1">
    <source>
        <dbReference type="SAM" id="MobiDB-lite"/>
    </source>
</evidence>
<reference evidence="2" key="1">
    <citation type="submission" date="2018-02" db="EMBL/GenBank/DDBJ databases">
        <title>Rhizophora mucronata_Transcriptome.</title>
        <authorList>
            <person name="Meera S.P."/>
            <person name="Sreeshan A."/>
            <person name="Augustine A."/>
        </authorList>
    </citation>
    <scope>NUCLEOTIDE SEQUENCE</scope>
    <source>
        <tissue evidence="2">Leaf</tissue>
    </source>
</reference>
<name>A0A2P2R405_RHIMU</name>
<dbReference type="EMBL" id="GGEC01093370">
    <property type="protein sequence ID" value="MBX73854.1"/>
    <property type="molecule type" value="Transcribed_RNA"/>
</dbReference>
<organism evidence="2">
    <name type="scientific">Rhizophora mucronata</name>
    <name type="common">Asiatic mangrove</name>
    <dbReference type="NCBI Taxonomy" id="61149"/>
    <lineage>
        <taxon>Eukaryota</taxon>
        <taxon>Viridiplantae</taxon>
        <taxon>Streptophyta</taxon>
        <taxon>Embryophyta</taxon>
        <taxon>Tracheophyta</taxon>
        <taxon>Spermatophyta</taxon>
        <taxon>Magnoliopsida</taxon>
        <taxon>eudicotyledons</taxon>
        <taxon>Gunneridae</taxon>
        <taxon>Pentapetalae</taxon>
        <taxon>rosids</taxon>
        <taxon>fabids</taxon>
        <taxon>Malpighiales</taxon>
        <taxon>Rhizophoraceae</taxon>
        <taxon>Rhizophora</taxon>
    </lineage>
</organism>